<feature type="compositionally biased region" description="Low complexity" evidence="1">
    <location>
        <begin position="153"/>
        <end position="162"/>
    </location>
</feature>
<proteinExistence type="predicted"/>
<sequence>NKNKQSYDAIGFVKPGGQANQVLNHKNIDGENLKSNDLLVISCGTNDVSRNEAHLAIESITRTLKKYNKTKIILIDLPNRFDLVEWSCVNNETRKTNATLKNICEQLDNVTLVEASKASRDLHTRHGMHLNRKGKIWLADKICEAATSTVRDSSPSTPTTEELSIIEQSTTVEITSSP</sequence>
<feature type="compositionally biased region" description="Polar residues" evidence="1">
    <location>
        <begin position="166"/>
        <end position="178"/>
    </location>
</feature>
<feature type="region of interest" description="Disordered" evidence="1">
    <location>
        <begin position="149"/>
        <end position="178"/>
    </location>
</feature>
<reference evidence="2" key="1">
    <citation type="submission" date="2015-11" db="EMBL/GenBank/DDBJ databases">
        <title>De novo transcriptome assembly of four potential Pierce s Disease insect vectors from Arizona vineyards.</title>
        <authorList>
            <person name="Tassone E.E."/>
        </authorList>
    </citation>
    <scope>NUCLEOTIDE SEQUENCE</scope>
</reference>
<feature type="non-terminal residue" evidence="2">
    <location>
        <position position="1"/>
    </location>
</feature>
<evidence type="ECO:0000313" key="2">
    <source>
        <dbReference type="EMBL" id="JAS68630.1"/>
    </source>
</evidence>
<gene>
    <name evidence="2" type="ORF">g.6286</name>
</gene>
<dbReference type="Gene3D" id="3.40.50.1110">
    <property type="entry name" value="SGNH hydrolase"/>
    <property type="match status" value="1"/>
</dbReference>
<dbReference type="AlphaFoldDB" id="A0A1B6H1Y1"/>
<dbReference type="InterPro" id="IPR036514">
    <property type="entry name" value="SGNH_hydro_sf"/>
</dbReference>
<accession>A0A1B6H1Y1</accession>
<evidence type="ECO:0000256" key="1">
    <source>
        <dbReference type="SAM" id="MobiDB-lite"/>
    </source>
</evidence>
<evidence type="ECO:0008006" key="3">
    <source>
        <dbReference type="Google" id="ProtNLM"/>
    </source>
</evidence>
<dbReference type="CDD" id="cd00229">
    <property type="entry name" value="SGNH_hydrolase"/>
    <property type="match status" value="1"/>
</dbReference>
<name>A0A1B6H1Y1_9HEMI</name>
<feature type="non-terminal residue" evidence="2">
    <location>
        <position position="178"/>
    </location>
</feature>
<dbReference type="EMBL" id="GECZ01001139">
    <property type="protein sequence ID" value="JAS68630.1"/>
    <property type="molecule type" value="Transcribed_RNA"/>
</dbReference>
<organism evidence="2">
    <name type="scientific">Cuerna arida</name>
    <dbReference type="NCBI Taxonomy" id="1464854"/>
    <lineage>
        <taxon>Eukaryota</taxon>
        <taxon>Metazoa</taxon>
        <taxon>Ecdysozoa</taxon>
        <taxon>Arthropoda</taxon>
        <taxon>Hexapoda</taxon>
        <taxon>Insecta</taxon>
        <taxon>Pterygota</taxon>
        <taxon>Neoptera</taxon>
        <taxon>Paraneoptera</taxon>
        <taxon>Hemiptera</taxon>
        <taxon>Auchenorrhyncha</taxon>
        <taxon>Membracoidea</taxon>
        <taxon>Cicadellidae</taxon>
        <taxon>Cicadellinae</taxon>
        <taxon>Proconiini</taxon>
        <taxon>Cuerna</taxon>
    </lineage>
</organism>
<protein>
    <recommendedName>
        <fullName evidence="3">SGNH hydrolase-type esterase domain-containing protein</fullName>
    </recommendedName>
</protein>
<dbReference type="SUPFAM" id="SSF52266">
    <property type="entry name" value="SGNH hydrolase"/>
    <property type="match status" value="1"/>
</dbReference>